<sequence length="241" mass="23838">MSAFPPGPPPPGARASVAVAFCPAPPLLLPPVEGRADESTTALRSACAAAVAELLAVRPEVVVVVGEGAPPGPRLGPGDAGTLRGIGLDLEIAFQARARPGDRRAPMAHTLGAWLLDEAGFSGGRVGVGPVDLAQLVRDLPAPVGILAMGDGSARRSTGAPGYLDAAAGPFDAAVARALAGGDAGALAALDAEEGARLLAAGVPVWRAVGAALDGRTISARLHHDAAPFGVGYLVASWVAA</sequence>
<dbReference type="RefSeq" id="WP_092196149.1">
    <property type="nucleotide sequence ID" value="NZ_FOND01000004.1"/>
</dbReference>
<dbReference type="Proteomes" id="UP000198589">
    <property type="component" value="Unassembled WGS sequence"/>
</dbReference>
<evidence type="ECO:0000313" key="1">
    <source>
        <dbReference type="EMBL" id="SFE59452.1"/>
    </source>
</evidence>
<protein>
    <recommendedName>
        <fullName evidence="3">Catalytic LigB subunit of aromatic ring-opening dioxygenase</fullName>
    </recommendedName>
</protein>
<evidence type="ECO:0000313" key="2">
    <source>
        <dbReference type="Proteomes" id="UP000198589"/>
    </source>
</evidence>
<reference evidence="2" key="1">
    <citation type="submission" date="2016-10" db="EMBL/GenBank/DDBJ databases">
        <authorList>
            <person name="Varghese N."/>
            <person name="Submissions S."/>
        </authorList>
    </citation>
    <scope>NUCLEOTIDE SEQUENCE [LARGE SCALE GENOMIC DNA]</scope>
    <source>
        <strain evidence="2">DSM 46838</strain>
    </source>
</reference>
<dbReference type="Gene3D" id="3.40.830.10">
    <property type="entry name" value="LigB-like"/>
    <property type="match status" value="1"/>
</dbReference>
<keyword evidence="2" id="KW-1185">Reference proteome</keyword>
<proteinExistence type="predicted"/>
<accession>A0A1I2BTM5</accession>
<organism evidence="1 2">
    <name type="scientific">Blastococcus tunisiensis</name>
    <dbReference type="NCBI Taxonomy" id="1798228"/>
    <lineage>
        <taxon>Bacteria</taxon>
        <taxon>Bacillati</taxon>
        <taxon>Actinomycetota</taxon>
        <taxon>Actinomycetes</taxon>
        <taxon>Geodermatophilales</taxon>
        <taxon>Geodermatophilaceae</taxon>
        <taxon>Blastococcus</taxon>
    </lineage>
</organism>
<dbReference type="STRING" id="1798228.SAMN05216574_104263"/>
<dbReference type="AlphaFoldDB" id="A0A1I2BTM5"/>
<dbReference type="OrthoDB" id="4543339at2"/>
<name>A0A1I2BTM5_9ACTN</name>
<evidence type="ECO:0008006" key="3">
    <source>
        <dbReference type="Google" id="ProtNLM"/>
    </source>
</evidence>
<dbReference type="EMBL" id="FOND01000004">
    <property type="protein sequence ID" value="SFE59452.1"/>
    <property type="molecule type" value="Genomic_DNA"/>
</dbReference>
<gene>
    <name evidence="1" type="ORF">SAMN05216574_104263</name>
</gene>